<keyword evidence="3" id="KW-1185">Reference proteome</keyword>
<dbReference type="OrthoDB" id="5125216at2"/>
<evidence type="ECO:0008006" key="4">
    <source>
        <dbReference type="Google" id="ProtNLM"/>
    </source>
</evidence>
<evidence type="ECO:0000313" key="3">
    <source>
        <dbReference type="Proteomes" id="UP000019753"/>
    </source>
</evidence>
<evidence type="ECO:0000256" key="1">
    <source>
        <dbReference type="SAM" id="MobiDB-lite"/>
    </source>
</evidence>
<protein>
    <recommendedName>
        <fullName evidence="4">YtxH domain-containing protein</fullName>
    </recommendedName>
</protein>
<proteinExistence type="predicted"/>
<dbReference type="Proteomes" id="UP000019753">
    <property type="component" value="Unassembled WGS sequence"/>
</dbReference>
<dbReference type="EMBL" id="AXCW01000013">
    <property type="protein sequence ID" value="EYR64890.1"/>
    <property type="molecule type" value="Genomic_DNA"/>
</dbReference>
<feature type="region of interest" description="Disordered" evidence="1">
    <location>
        <begin position="66"/>
        <end position="117"/>
    </location>
</feature>
<evidence type="ECO:0000313" key="2">
    <source>
        <dbReference type="EMBL" id="EYR64890.1"/>
    </source>
</evidence>
<reference evidence="2 3" key="1">
    <citation type="submission" date="2014-01" db="EMBL/GenBank/DDBJ databases">
        <title>Actinotalea ferrariae CF5-4.</title>
        <authorList>
            <person name="Chen F."/>
            <person name="Li Y."/>
            <person name="Wang G."/>
        </authorList>
    </citation>
    <scope>NUCLEOTIDE SEQUENCE [LARGE SCALE GENOMIC DNA]</scope>
    <source>
        <strain evidence="2 3">CF5-4</strain>
    </source>
</reference>
<accession>A0A021VY18</accession>
<organism evidence="2 3">
    <name type="scientific">Actinotalea ferrariae CF5-4</name>
    <dbReference type="NCBI Taxonomy" id="948458"/>
    <lineage>
        <taxon>Bacteria</taxon>
        <taxon>Bacillati</taxon>
        <taxon>Actinomycetota</taxon>
        <taxon>Actinomycetes</taxon>
        <taxon>Micrococcales</taxon>
        <taxon>Cellulomonadaceae</taxon>
        <taxon>Actinotalea</taxon>
    </lineage>
</organism>
<feature type="compositionally biased region" description="Low complexity" evidence="1">
    <location>
        <begin position="90"/>
        <end position="102"/>
    </location>
</feature>
<sequence length="117" mass="12373">MKNKAVFMAGGAVGYVLGTRAGRQQFEKIKVQAQKVWENPKLQEKVSGVQEQASGFVKEKAPELKEKLPFGGGSGGQHAADTATGAPVNTPDELGTFTTTGTDETERSTGFNGTSRL</sequence>
<dbReference type="AlphaFoldDB" id="A0A021VY18"/>
<gene>
    <name evidence="2" type="ORF">N866_02630</name>
</gene>
<dbReference type="RefSeq" id="WP_052022273.1">
    <property type="nucleotide sequence ID" value="NZ_AXCW01000013.1"/>
</dbReference>
<name>A0A021VY18_9CELL</name>
<comment type="caution">
    <text evidence="2">The sequence shown here is derived from an EMBL/GenBank/DDBJ whole genome shotgun (WGS) entry which is preliminary data.</text>
</comment>